<feature type="transmembrane region" description="Helical" evidence="1">
    <location>
        <begin position="12"/>
        <end position="31"/>
    </location>
</feature>
<sequence length="274" mass="30505">MEISASQAQLATSVASVVFSGVLVLVTFLYYRETKAHTEEMAESRKAEFKPVLKGTVELKLGLHNRFYIENTGKGAAHDVEAKWGFEHLGQEVDWAIPLVNPGQRHEFPLPFGEGVNSPTTHDGILSELEGTDGILYFEWTCEDGLGNEIEESETIDVVRMVEARSGGEFVMKDEQREIRKELEDVTSAIEDVSDELSEQGSGIRETEAVKKELQKMGVATQEELAMATGLSRRRIAGITFGLKKAGIADYEEPEDGYWVHSESSNKKVEWIGY</sequence>
<organism evidence="2 3">
    <name type="scientific">Halobacterium salinarum</name>
    <name type="common">Halobacterium halobium</name>
    <dbReference type="NCBI Taxonomy" id="2242"/>
    <lineage>
        <taxon>Archaea</taxon>
        <taxon>Methanobacteriati</taxon>
        <taxon>Methanobacteriota</taxon>
        <taxon>Stenosarchaea group</taxon>
        <taxon>Halobacteria</taxon>
        <taxon>Halobacteriales</taxon>
        <taxon>Halobacteriaceae</taxon>
        <taxon>Halobacterium</taxon>
    </lineage>
</organism>
<evidence type="ECO:0000313" key="2">
    <source>
        <dbReference type="EMBL" id="MBB6091040.1"/>
    </source>
</evidence>
<protein>
    <submittedName>
        <fullName evidence="2">Uncharacterized protein</fullName>
    </submittedName>
</protein>
<keyword evidence="1" id="KW-0472">Membrane</keyword>
<dbReference type="EMBL" id="JACHGX010000019">
    <property type="protein sequence ID" value="MBB6091040.1"/>
    <property type="molecule type" value="Genomic_DNA"/>
</dbReference>
<reference evidence="2" key="1">
    <citation type="submission" date="2020-08" db="EMBL/GenBank/DDBJ databases">
        <title>Genomic Encyclopedia of Type Strains, Phase IV (KMG-IV): sequencing the most valuable type-strain genomes for metagenomic binning, comparative biology and taxonomic classification.</title>
        <authorList>
            <person name="Goeker M."/>
        </authorList>
    </citation>
    <scope>NUCLEOTIDE SEQUENCE</scope>
    <source>
        <strain evidence="2">DSM 669</strain>
    </source>
</reference>
<accession>A0A841HFB8</accession>
<keyword evidence="1" id="KW-0812">Transmembrane</keyword>
<name>A0A841HFB8_HALSI</name>
<dbReference type="AlphaFoldDB" id="A0A841HFB8"/>
<dbReference type="Proteomes" id="UP000642919">
    <property type="component" value="Unassembled WGS sequence"/>
</dbReference>
<keyword evidence="1" id="KW-1133">Transmembrane helix</keyword>
<comment type="caution">
    <text evidence="2">The sequence shown here is derived from an EMBL/GenBank/DDBJ whole genome shotgun (WGS) entry which is preliminary data.</text>
</comment>
<gene>
    <name evidence="2" type="ORF">HNR49_002430</name>
</gene>
<evidence type="ECO:0000313" key="3">
    <source>
        <dbReference type="Proteomes" id="UP000642919"/>
    </source>
</evidence>
<evidence type="ECO:0000256" key="1">
    <source>
        <dbReference type="SAM" id="Phobius"/>
    </source>
</evidence>
<proteinExistence type="predicted"/>
<dbReference type="RefSeq" id="WP_010902035.1">
    <property type="nucleotide sequence ID" value="NZ_JACHGX010000019.1"/>
</dbReference>